<gene>
    <name evidence="2" type="ORF">B0J12DRAFT_692603</name>
</gene>
<evidence type="ECO:0000256" key="1">
    <source>
        <dbReference type="SAM" id="MobiDB-lite"/>
    </source>
</evidence>
<name>A0ABQ8FPB1_9PEZI</name>
<comment type="caution">
    <text evidence="2">The sequence shown here is derived from an EMBL/GenBank/DDBJ whole genome shotgun (WGS) entry which is preliminary data.</text>
</comment>
<evidence type="ECO:0000313" key="2">
    <source>
        <dbReference type="EMBL" id="KAH7001760.1"/>
    </source>
</evidence>
<keyword evidence="3" id="KW-1185">Reference proteome</keyword>
<protein>
    <submittedName>
        <fullName evidence="2">Uncharacterized protein</fullName>
    </submittedName>
</protein>
<evidence type="ECO:0000313" key="3">
    <source>
        <dbReference type="Proteomes" id="UP000774617"/>
    </source>
</evidence>
<proteinExistence type="predicted"/>
<feature type="region of interest" description="Disordered" evidence="1">
    <location>
        <begin position="1"/>
        <end position="33"/>
    </location>
</feature>
<organism evidence="2 3">
    <name type="scientific">Macrophomina phaseolina</name>
    <dbReference type="NCBI Taxonomy" id="35725"/>
    <lineage>
        <taxon>Eukaryota</taxon>
        <taxon>Fungi</taxon>
        <taxon>Dikarya</taxon>
        <taxon>Ascomycota</taxon>
        <taxon>Pezizomycotina</taxon>
        <taxon>Dothideomycetes</taxon>
        <taxon>Dothideomycetes incertae sedis</taxon>
        <taxon>Botryosphaeriales</taxon>
        <taxon>Botryosphaeriaceae</taxon>
        <taxon>Macrophomina</taxon>
    </lineage>
</organism>
<sequence>METTNKGTSGRGYVIGGRNIGSSANEPQWTDEDKEQIEQAMSYRVPSVQMSETRRSAADPMQKFVRKLNDGTYIATPASMLPNAPLGSYLLGMGTPKREQKLDKNKIYSDVIMVGAKRDWILPQWTSKDVVMEGVPENLLSKPPRMNRGVPERMIGHHFARFGLPKKSFAPIFETLASGIPGILSKVTSTEGYYWVNASWGVTGTPGTFAYKGDDGKRVMIQDLASAMRMIMGGSSVGLGTFAISTSANYKIVNEQVVAIKDSFELSIKCHNMFHLMSRNYHGPPQSASTGFEIQDDIFAEAEVLHKPAAMEQVFSGSADMFGPTSINPFAIPNPGTSTGTNAGKGADMYV</sequence>
<feature type="region of interest" description="Disordered" evidence="1">
    <location>
        <begin position="330"/>
        <end position="351"/>
    </location>
</feature>
<dbReference type="EMBL" id="JAGTJR010000146">
    <property type="protein sequence ID" value="KAH7001760.1"/>
    <property type="molecule type" value="Genomic_DNA"/>
</dbReference>
<reference evidence="2 3" key="1">
    <citation type="journal article" date="2021" name="Nat. Commun.">
        <title>Genetic determinants of endophytism in the Arabidopsis root mycobiome.</title>
        <authorList>
            <person name="Mesny F."/>
            <person name="Miyauchi S."/>
            <person name="Thiergart T."/>
            <person name="Pickel B."/>
            <person name="Atanasova L."/>
            <person name="Karlsson M."/>
            <person name="Huettel B."/>
            <person name="Barry K.W."/>
            <person name="Haridas S."/>
            <person name="Chen C."/>
            <person name="Bauer D."/>
            <person name="Andreopoulos W."/>
            <person name="Pangilinan J."/>
            <person name="LaButti K."/>
            <person name="Riley R."/>
            <person name="Lipzen A."/>
            <person name="Clum A."/>
            <person name="Drula E."/>
            <person name="Henrissat B."/>
            <person name="Kohler A."/>
            <person name="Grigoriev I.V."/>
            <person name="Martin F.M."/>
            <person name="Hacquard S."/>
        </authorList>
    </citation>
    <scope>NUCLEOTIDE SEQUENCE [LARGE SCALE GENOMIC DNA]</scope>
    <source>
        <strain evidence="2 3">MPI-SDFR-AT-0080</strain>
    </source>
</reference>
<feature type="compositionally biased region" description="Gly residues" evidence="1">
    <location>
        <begin position="9"/>
        <end position="19"/>
    </location>
</feature>
<accession>A0ABQ8FPB1</accession>
<dbReference type="Proteomes" id="UP000774617">
    <property type="component" value="Unassembled WGS sequence"/>
</dbReference>